<dbReference type="AlphaFoldDB" id="A0A0F9IQH7"/>
<gene>
    <name evidence="1" type="ORF">LCGC14_1550550</name>
</gene>
<sequence length="96" mass="10726">MKVRSVINRVACSSPICQPGPCNPAAVEVQLFLREEYLDAVISRGECERLLRNAHLFGLYSAGCTVDMWRESVARLRFVLTCLRTSQGIDDGETVH</sequence>
<comment type="caution">
    <text evidence="1">The sequence shown here is derived from an EMBL/GenBank/DDBJ whole genome shotgun (WGS) entry which is preliminary data.</text>
</comment>
<proteinExistence type="predicted"/>
<dbReference type="EMBL" id="LAZR01011848">
    <property type="protein sequence ID" value="KKM57644.1"/>
    <property type="molecule type" value="Genomic_DNA"/>
</dbReference>
<name>A0A0F9IQH7_9ZZZZ</name>
<accession>A0A0F9IQH7</accession>
<reference evidence="1" key="1">
    <citation type="journal article" date="2015" name="Nature">
        <title>Complex archaea that bridge the gap between prokaryotes and eukaryotes.</title>
        <authorList>
            <person name="Spang A."/>
            <person name="Saw J.H."/>
            <person name="Jorgensen S.L."/>
            <person name="Zaremba-Niedzwiedzka K."/>
            <person name="Martijn J."/>
            <person name="Lind A.E."/>
            <person name="van Eijk R."/>
            <person name="Schleper C."/>
            <person name="Guy L."/>
            <person name="Ettema T.J."/>
        </authorList>
    </citation>
    <scope>NUCLEOTIDE SEQUENCE</scope>
</reference>
<protein>
    <submittedName>
        <fullName evidence="1">Uncharacterized protein</fullName>
    </submittedName>
</protein>
<evidence type="ECO:0000313" key="1">
    <source>
        <dbReference type="EMBL" id="KKM57644.1"/>
    </source>
</evidence>
<organism evidence="1">
    <name type="scientific">marine sediment metagenome</name>
    <dbReference type="NCBI Taxonomy" id="412755"/>
    <lineage>
        <taxon>unclassified sequences</taxon>
        <taxon>metagenomes</taxon>
        <taxon>ecological metagenomes</taxon>
    </lineage>
</organism>